<dbReference type="GO" id="GO:0005634">
    <property type="term" value="C:nucleus"/>
    <property type="evidence" value="ECO:0007669"/>
    <property type="project" value="UniProtKB-SubCell"/>
</dbReference>
<dbReference type="Pfam" id="PF07887">
    <property type="entry name" value="Calmodulin_bind"/>
    <property type="match status" value="1"/>
</dbReference>
<name>A0AAX6DQZ6_IRIPA</name>
<organism evidence="12 13">
    <name type="scientific">Iris pallida</name>
    <name type="common">Sweet iris</name>
    <dbReference type="NCBI Taxonomy" id="29817"/>
    <lineage>
        <taxon>Eukaryota</taxon>
        <taxon>Viridiplantae</taxon>
        <taxon>Streptophyta</taxon>
        <taxon>Embryophyta</taxon>
        <taxon>Tracheophyta</taxon>
        <taxon>Spermatophyta</taxon>
        <taxon>Magnoliopsida</taxon>
        <taxon>Liliopsida</taxon>
        <taxon>Asparagales</taxon>
        <taxon>Iridaceae</taxon>
        <taxon>Iridoideae</taxon>
        <taxon>Irideae</taxon>
        <taxon>Iris</taxon>
    </lineage>
</organism>
<dbReference type="PANTHER" id="PTHR31713">
    <property type="entry name" value="OS02G0177800 PROTEIN"/>
    <property type="match status" value="1"/>
</dbReference>
<dbReference type="AlphaFoldDB" id="A0AAX6DQZ6"/>
<keyword evidence="4" id="KW-0238">DNA-binding</keyword>
<evidence type="ECO:0000256" key="3">
    <source>
        <dbReference type="ARBA" id="ARBA00023015"/>
    </source>
</evidence>
<evidence type="ECO:0000313" key="12">
    <source>
        <dbReference type="EMBL" id="KAJ6794171.1"/>
    </source>
</evidence>
<dbReference type="GO" id="GO:0080142">
    <property type="term" value="P:regulation of salicylic acid biosynthetic process"/>
    <property type="evidence" value="ECO:0007669"/>
    <property type="project" value="TreeGrafter"/>
</dbReference>
<feature type="region of interest" description="Disordered" evidence="8">
    <location>
        <begin position="1"/>
        <end position="22"/>
    </location>
</feature>
<comment type="similarity">
    <text evidence="2">Belongs to the plant ACBP60 protein family.</text>
</comment>
<dbReference type="Proteomes" id="UP001140949">
    <property type="component" value="Unassembled WGS sequence"/>
</dbReference>
<evidence type="ECO:0000259" key="10">
    <source>
        <dbReference type="Pfam" id="PF20451"/>
    </source>
</evidence>
<proteinExistence type="inferred from homology"/>
<reference evidence="12" key="2">
    <citation type="submission" date="2023-04" db="EMBL/GenBank/DDBJ databases">
        <authorList>
            <person name="Bruccoleri R.E."/>
            <person name="Oakeley E.J."/>
            <person name="Faust A.-M."/>
            <person name="Dessus-Babus S."/>
            <person name="Altorfer M."/>
            <person name="Burckhardt D."/>
            <person name="Oertli M."/>
            <person name="Naumann U."/>
            <person name="Petersen F."/>
            <person name="Wong J."/>
        </authorList>
    </citation>
    <scope>NUCLEOTIDE SEQUENCE</scope>
    <source>
        <strain evidence="12">GSM-AAB239-AS_SAM_17_03QT</strain>
        <tissue evidence="12">Leaf</tissue>
    </source>
</reference>
<comment type="subcellular location">
    <subcellularLocation>
        <location evidence="1">Nucleus</location>
    </subcellularLocation>
</comment>
<accession>A0AAX6DQZ6</accession>
<sequence>MKRNFGEEVSPEEVDDDVSIVPQPKRPRPLVSALRGVMGTQCMQRHLPKLEPFVRRVVQEEVEKALFRFLNSVPRAPINRIQARACRRYRLRFLNSMPHTLFTGSRIEAEGKVSVQVVITDTANSNKTVTFGPFSSAKIEILVLDGDFCGDHQGEWTEKEFADNLVREREGKRPLLTGEVVLTLCNGVAYLGDVTFTDNSSWIRSRKFRLGARLHQSRCPEVQEAISEAFLVKDHRGELYKKHHPPSLNDDVWRLEKIGKDGAFHRRLAENGISTVQDFLKNFVMDQERLRNILGNGMTNKIWEATLEHAKECVLDEKLYSYCRGQEVVLLFNSIFELVGAMFDNKCLPLVDLTADQKVVVNKLKPLAYKNSDHIIELNLPLMDTLPRPPLPMPQASSVCEASSEAQLPKLHQDETATHLGLLNNAHAQCNQLLDPFQPKDYLTGFDFHSSPGFGPSQVNSFNMRSFLDTPLLDFQPGGFGGPVMNSDHLMGYNSNIDALPPSQLSPLWDHENGLVNTPGEYGEDYVTRMPGVALPSSSGKWVKVLAALKWMALSKQRATGKARTMDLGYPMLASNQ</sequence>
<evidence type="ECO:0000256" key="1">
    <source>
        <dbReference type="ARBA" id="ARBA00004123"/>
    </source>
</evidence>
<evidence type="ECO:0000256" key="4">
    <source>
        <dbReference type="ARBA" id="ARBA00023125"/>
    </source>
</evidence>
<keyword evidence="7" id="KW-0539">Nucleus</keyword>
<dbReference type="PANTHER" id="PTHR31713:SF43">
    <property type="entry name" value="CALMODULIN-BINDING PROTEIN 60 G"/>
    <property type="match status" value="1"/>
</dbReference>
<keyword evidence="6" id="KW-0804">Transcription</keyword>
<comment type="caution">
    <text evidence="12">The sequence shown here is derived from an EMBL/GenBank/DDBJ whole genome shotgun (WGS) entry which is preliminary data.</text>
</comment>
<keyword evidence="5" id="KW-0010">Activator</keyword>
<keyword evidence="13" id="KW-1185">Reference proteome</keyword>
<evidence type="ECO:0000256" key="6">
    <source>
        <dbReference type="ARBA" id="ARBA00023163"/>
    </source>
</evidence>
<protein>
    <submittedName>
        <fullName evidence="12">Calmodulin-binding protein 60 B-like</fullName>
    </submittedName>
</protein>
<evidence type="ECO:0000256" key="7">
    <source>
        <dbReference type="ARBA" id="ARBA00023242"/>
    </source>
</evidence>
<reference evidence="12" key="1">
    <citation type="journal article" date="2023" name="GigaByte">
        <title>Genome assembly of the bearded iris, Iris pallida Lam.</title>
        <authorList>
            <person name="Bruccoleri R.E."/>
            <person name="Oakeley E.J."/>
            <person name="Faust A.M.E."/>
            <person name="Altorfer M."/>
            <person name="Dessus-Babus S."/>
            <person name="Burckhardt D."/>
            <person name="Oertli M."/>
            <person name="Naumann U."/>
            <person name="Petersen F."/>
            <person name="Wong J."/>
        </authorList>
    </citation>
    <scope>NUCLEOTIDE SEQUENCE</scope>
    <source>
        <strain evidence="12">GSM-AAB239-AS_SAM_17_03QT</strain>
    </source>
</reference>
<dbReference type="InterPro" id="IPR046830">
    <property type="entry name" value="Calmod_bind_M"/>
</dbReference>
<feature type="compositionally biased region" description="Acidic residues" evidence="8">
    <location>
        <begin position="9"/>
        <end position="18"/>
    </location>
</feature>
<dbReference type="Pfam" id="PF20451">
    <property type="entry name" value="Calmod_bind_M"/>
    <property type="match status" value="1"/>
</dbReference>
<dbReference type="GO" id="GO:0043565">
    <property type="term" value="F:sequence-specific DNA binding"/>
    <property type="evidence" value="ECO:0007669"/>
    <property type="project" value="TreeGrafter"/>
</dbReference>
<dbReference type="InterPro" id="IPR046831">
    <property type="entry name" value="Calmodulin_bind_N"/>
</dbReference>
<evidence type="ECO:0000259" key="11">
    <source>
        <dbReference type="Pfam" id="PF20452"/>
    </source>
</evidence>
<keyword evidence="3" id="KW-0805">Transcription regulation</keyword>
<evidence type="ECO:0000256" key="8">
    <source>
        <dbReference type="SAM" id="MobiDB-lite"/>
    </source>
</evidence>
<evidence type="ECO:0000313" key="13">
    <source>
        <dbReference type="Proteomes" id="UP001140949"/>
    </source>
</evidence>
<dbReference type="Pfam" id="PF20452">
    <property type="entry name" value="Calmod_bind_C"/>
    <property type="match status" value="1"/>
</dbReference>
<feature type="domain" description="Calmodulin binding protein-like N-terminal" evidence="9">
    <location>
        <begin position="89"/>
        <end position="235"/>
    </location>
</feature>
<evidence type="ECO:0000256" key="2">
    <source>
        <dbReference type="ARBA" id="ARBA00007214"/>
    </source>
</evidence>
<dbReference type="InterPro" id="IPR012416">
    <property type="entry name" value="CBP60"/>
</dbReference>
<dbReference type="GO" id="GO:0005516">
    <property type="term" value="F:calmodulin binding"/>
    <property type="evidence" value="ECO:0007669"/>
    <property type="project" value="InterPro"/>
</dbReference>
<feature type="domain" description="Calmodulin binding protein C-terminal" evidence="11">
    <location>
        <begin position="318"/>
        <end position="377"/>
    </location>
</feature>
<feature type="domain" description="Calmodulin binding protein central" evidence="10">
    <location>
        <begin position="248"/>
        <end position="313"/>
    </location>
</feature>
<evidence type="ECO:0000256" key="5">
    <source>
        <dbReference type="ARBA" id="ARBA00023159"/>
    </source>
</evidence>
<dbReference type="EMBL" id="JANAVB010042420">
    <property type="protein sequence ID" value="KAJ6794171.1"/>
    <property type="molecule type" value="Genomic_DNA"/>
</dbReference>
<evidence type="ECO:0000259" key="9">
    <source>
        <dbReference type="Pfam" id="PF07887"/>
    </source>
</evidence>
<gene>
    <name evidence="12" type="ORF">M6B38_231185</name>
</gene>
<dbReference type="InterPro" id="IPR046829">
    <property type="entry name" value="Calmod_bind_C"/>
</dbReference>
<dbReference type="GO" id="GO:0003700">
    <property type="term" value="F:DNA-binding transcription factor activity"/>
    <property type="evidence" value="ECO:0007669"/>
    <property type="project" value="TreeGrafter"/>
</dbReference>